<organism evidence="15 16">
    <name type="scientific">Schwartzia succinivorans DSM 10502</name>
    <dbReference type="NCBI Taxonomy" id="1123243"/>
    <lineage>
        <taxon>Bacteria</taxon>
        <taxon>Bacillati</taxon>
        <taxon>Bacillota</taxon>
        <taxon>Negativicutes</taxon>
        <taxon>Selenomonadales</taxon>
        <taxon>Selenomonadaceae</taxon>
        <taxon>Schwartzia</taxon>
    </lineage>
</organism>
<keyword evidence="8 11" id="KW-0249">Electron transport</keyword>
<comment type="cofactor">
    <cofactor evidence="11">
        <name>[2Fe-2S] cluster</name>
        <dbReference type="ChEBI" id="CHEBI:190135"/>
    </cofactor>
    <text evidence="11">Binds 1 [2Fe-2S] cluster per subunit.</text>
</comment>
<evidence type="ECO:0000256" key="9">
    <source>
        <dbReference type="ARBA" id="ARBA00023004"/>
    </source>
</evidence>
<dbReference type="SUPFAM" id="SSF63380">
    <property type="entry name" value="Riboflavin synthase domain-like"/>
    <property type="match status" value="1"/>
</dbReference>
<dbReference type="InterPro" id="IPR050353">
    <property type="entry name" value="PyrK_electron_transfer"/>
</dbReference>
<evidence type="ECO:0000256" key="13">
    <source>
        <dbReference type="PIRSR" id="PIRSR006816-2"/>
    </source>
</evidence>
<dbReference type="GO" id="GO:0044205">
    <property type="term" value="P:'de novo' UMP biosynthetic process"/>
    <property type="evidence" value="ECO:0007669"/>
    <property type="project" value="UniProtKB-UniRule"/>
</dbReference>
<dbReference type="EMBL" id="FQUG01000004">
    <property type="protein sequence ID" value="SHE73184.1"/>
    <property type="molecule type" value="Genomic_DNA"/>
</dbReference>
<evidence type="ECO:0000256" key="4">
    <source>
        <dbReference type="ARBA" id="ARBA00022714"/>
    </source>
</evidence>
<evidence type="ECO:0000256" key="1">
    <source>
        <dbReference type="ARBA" id="ARBA00006422"/>
    </source>
</evidence>
<keyword evidence="5 11" id="KW-0479">Metal-binding</keyword>
<accession>A0A1M4VVZ6</accession>
<dbReference type="PANTHER" id="PTHR43513">
    <property type="entry name" value="DIHYDROOROTATE DEHYDROGENASE B (NAD(+)), ELECTRON TRANSFER SUBUNIT"/>
    <property type="match status" value="1"/>
</dbReference>
<comment type="similarity">
    <text evidence="1 11">Belongs to the PyrK family.</text>
</comment>
<dbReference type="InterPro" id="IPR023455">
    <property type="entry name" value="Dihydroorotate_DHASE_ETsu"/>
</dbReference>
<feature type="binding site" evidence="11 13">
    <location>
        <position position="224"/>
    </location>
    <ligand>
        <name>[2Fe-2S] cluster</name>
        <dbReference type="ChEBI" id="CHEBI:190135"/>
    </ligand>
</feature>
<dbReference type="GO" id="GO:0009055">
    <property type="term" value="F:electron transfer activity"/>
    <property type="evidence" value="ECO:0007669"/>
    <property type="project" value="UniProtKB-UniRule"/>
</dbReference>
<keyword evidence="7 11" id="KW-0665">Pyrimidine biosynthesis</keyword>
<dbReference type="Gene3D" id="2.10.240.10">
    <property type="entry name" value="Dihydroorotate dehydrogenase, electron transfer subunit"/>
    <property type="match status" value="1"/>
</dbReference>
<keyword evidence="2 11" id="KW-0813">Transport</keyword>
<dbReference type="RefSeq" id="WP_094756478.1">
    <property type="nucleotide sequence ID" value="NZ_FQUG01000004.1"/>
</dbReference>
<keyword evidence="9 11" id="KW-0408">Iron</keyword>
<dbReference type="InterPro" id="IPR019480">
    <property type="entry name" value="Dihydroorotate_DH_Fe-S-bd"/>
</dbReference>
<reference evidence="15 16" key="1">
    <citation type="submission" date="2016-11" db="EMBL/GenBank/DDBJ databases">
        <authorList>
            <person name="Jaros S."/>
            <person name="Januszkiewicz K."/>
            <person name="Wedrychowicz H."/>
        </authorList>
    </citation>
    <scope>NUCLEOTIDE SEQUENCE [LARGE SCALE GENOMIC DNA]</scope>
    <source>
        <strain evidence="15 16">DSM 10502</strain>
    </source>
</reference>
<evidence type="ECO:0000256" key="11">
    <source>
        <dbReference type="HAMAP-Rule" id="MF_01211"/>
    </source>
</evidence>
<dbReference type="Proteomes" id="UP000184404">
    <property type="component" value="Unassembled WGS sequence"/>
</dbReference>
<dbReference type="PROSITE" id="PS51384">
    <property type="entry name" value="FAD_FR"/>
    <property type="match status" value="1"/>
</dbReference>
<dbReference type="UniPathway" id="UPA00070">
    <property type="reaction ID" value="UER00945"/>
</dbReference>
<keyword evidence="3 11" id="KW-0285">Flavoprotein</keyword>
<evidence type="ECO:0000256" key="6">
    <source>
        <dbReference type="ARBA" id="ARBA00022827"/>
    </source>
</evidence>
<keyword evidence="4 11" id="KW-0001">2Fe-2S</keyword>
<dbReference type="Gene3D" id="3.40.50.80">
    <property type="entry name" value="Nucleotide-binding domain of ferredoxin-NADP reductase (FNR) module"/>
    <property type="match status" value="1"/>
</dbReference>
<keyword evidence="10 11" id="KW-0411">Iron-sulfur</keyword>
<evidence type="ECO:0000313" key="15">
    <source>
        <dbReference type="EMBL" id="SHE73184.1"/>
    </source>
</evidence>
<dbReference type="InterPro" id="IPR039261">
    <property type="entry name" value="FNR_nucleotide-bd"/>
</dbReference>
<evidence type="ECO:0000256" key="8">
    <source>
        <dbReference type="ARBA" id="ARBA00022982"/>
    </source>
</evidence>
<comment type="cofactor">
    <cofactor evidence="11 12">
        <name>FAD</name>
        <dbReference type="ChEBI" id="CHEBI:57692"/>
    </cofactor>
    <text evidence="11 12">Binds 1 FAD per subunit.</text>
</comment>
<dbReference type="PIRSF" id="PIRSF006816">
    <property type="entry name" value="Cyc3_hyd_g"/>
    <property type="match status" value="1"/>
</dbReference>
<dbReference type="AlphaFoldDB" id="A0A1M4VVZ6"/>
<name>A0A1M4VVZ6_9FIRM</name>
<gene>
    <name evidence="11" type="primary">pyrK</name>
    <name evidence="15" type="ORF">SAMN02745190_01007</name>
</gene>
<dbReference type="STRING" id="1123243.SAMN02745190_01007"/>
<evidence type="ECO:0000256" key="3">
    <source>
        <dbReference type="ARBA" id="ARBA00022630"/>
    </source>
</evidence>
<feature type="binding site" evidence="11 12">
    <location>
        <begin position="77"/>
        <end position="78"/>
    </location>
    <ligand>
        <name>FAD</name>
        <dbReference type="ChEBI" id="CHEBI:57692"/>
    </ligand>
</feature>
<dbReference type="CDD" id="cd06218">
    <property type="entry name" value="DHOD_e_trans"/>
    <property type="match status" value="1"/>
</dbReference>
<feature type="binding site" evidence="11 13">
    <location>
        <position position="219"/>
    </location>
    <ligand>
        <name>[2Fe-2S] cluster</name>
        <dbReference type="ChEBI" id="CHEBI:190135"/>
    </ligand>
</feature>
<comment type="pathway">
    <text evidence="11">Pyrimidine metabolism; UMP biosynthesis via de novo pathway; orotate from (S)-dihydroorotate (NAD(+) route): step 1/1.</text>
</comment>
<dbReference type="GO" id="GO:0046872">
    <property type="term" value="F:metal ion binding"/>
    <property type="evidence" value="ECO:0007669"/>
    <property type="project" value="UniProtKB-KW"/>
</dbReference>
<evidence type="ECO:0000313" key="16">
    <source>
        <dbReference type="Proteomes" id="UP000184404"/>
    </source>
</evidence>
<feature type="binding site" evidence="11 13">
    <location>
        <position position="240"/>
    </location>
    <ligand>
        <name>[2Fe-2S] cluster</name>
        <dbReference type="ChEBI" id="CHEBI:190135"/>
    </ligand>
</feature>
<comment type="function">
    <text evidence="11">Responsible for channeling the electrons from the oxidation of dihydroorotate from the FMN redox center in the PyrD type B subunit to the ultimate electron acceptor NAD(+).</text>
</comment>
<dbReference type="Gene3D" id="2.40.30.10">
    <property type="entry name" value="Translation factors"/>
    <property type="match status" value="1"/>
</dbReference>
<evidence type="ECO:0000256" key="5">
    <source>
        <dbReference type="ARBA" id="ARBA00022723"/>
    </source>
</evidence>
<dbReference type="GO" id="GO:0051537">
    <property type="term" value="F:2 iron, 2 sulfur cluster binding"/>
    <property type="evidence" value="ECO:0007669"/>
    <property type="project" value="UniProtKB-KW"/>
</dbReference>
<comment type="subunit">
    <text evidence="11">Heterotetramer of 2 PyrK and 2 PyrD type B subunits.</text>
</comment>
<dbReference type="SUPFAM" id="SSF52343">
    <property type="entry name" value="Ferredoxin reductase-like, C-terminal NADP-linked domain"/>
    <property type="match status" value="1"/>
</dbReference>
<feature type="binding site" evidence="11 13">
    <location>
        <position position="227"/>
    </location>
    <ligand>
        <name>[2Fe-2S] cluster</name>
        <dbReference type="ChEBI" id="CHEBI:190135"/>
    </ligand>
</feature>
<evidence type="ECO:0000256" key="10">
    <source>
        <dbReference type="ARBA" id="ARBA00023014"/>
    </source>
</evidence>
<evidence type="ECO:0000256" key="7">
    <source>
        <dbReference type="ARBA" id="ARBA00022975"/>
    </source>
</evidence>
<comment type="caution">
    <text evidence="11">Lacks conserved residue(s) required for the propagation of feature annotation.</text>
</comment>
<dbReference type="InterPro" id="IPR012165">
    <property type="entry name" value="Cyt_c3_hydrogenase_gsu"/>
</dbReference>
<dbReference type="InterPro" id="IPR037117">
    <property type="entry name" value="Dihydroorotate_DH_ele_sf"/>
</dbReference>
<dbReference type="PANTHER" id="PTHR43513:SF3">
    <property type="entry name" value="DIHYDROOROTATE DEHYDROGENASE B (NAD(+)), ELECTRON TRANSFER SUBUNIT-RELATED"/>
    <property type="match status" value="1"/>
</dbReference>
<dbReference type="NCBIfam" id="NF000798">
    <property type="entry name" value="PRK00054.1-3"/>
    <property type="match status" value="1"/>
</dbReference>
<evidence type="ECO:0000259" key="14">
    <source>
        <dbReference type="PROSITE" id="PS51384"/>
    </source>
</evidence>
<proteinExistence type="inferred from homology"/>
<dbReference type="InterPro" id="IPR017938">
    <property type="entry name" value="Riboflavin_synthase-like_b-brl"/>
</dbReference>
<keyword evidence="6 11" id="KW-0274">FAD</keyword>
<dbReference type="GO" id="GO:0016491">
    <property type="term" value="F:oxidoreductase activity"/>
    <property type="evidence" value="ECO:0007669"/>
    <property type="project" value="InterPro"/>
</dbReference>
<protein>
    <recommendedName>
        <fullName evidence="11">Dihydroorotate dehydrogenase B (NAD(+)), electron transfer subunit</fullName>
    </recommendedName>
    <alternativeName>
        <fullName evidence="11">Dihydroorotate oxidase B, electron transfer subunit</fullName>
    </alternativeName>
</protein>
<sequence length="253" mass="27614">MALPKIAVDASVIINEQVSEDVFRLELLCPEIAAYSKPGMFVQVRVDKGMLLLRRPFGIADVKDKSITVFYRVLGEGTKALTSVKSGDLLNVLGPLGNGFKTDAKRPLLVGGGMGLAPLLYLARFYQGKADILMGGRNKQEIFWEEYFRPYANNIFITTDDGSVGTKGFTTSLLPQLLTDTKYDLVAVCGPGIMMQLISDIAAKYDVPCQVSLEKRMACGLGACLSCAVDTKDGQRKKVCKDGPVFWAEEVQI</sequence>
<dbReference type="InterPro" id="IPR017927">
    <property type="entry name" value="FAD-bd_FR_type"/>
</dbReference>
<dbReference type="Pfam" id="PF10418">
    <property type="entry name" value="DHODB_Fe-S_bind"/>
    <property type="match status" value="1"/>
</dbReference>
<comment type="cofactor">
    <cofactor evidence="13">
        <name>[2Fe-2S] cluster</name>
        <dbReference type="ChEBI" id="CHEBI:190135"/>
    </cofactor>
    <text evidence="13">Binds 1 [2Fe-2S] cluster per subunit.</text>
</comment>
<keyword evidence="16" id="KW-1185">Reference proteome</keyword>
<feature type="domain" description="FAD-binding FR-type" evidence="14">
    <location>
        <begin position="5"/>
        <end position="102"/>
    </location>
</feature>
<dbReference type="OrthoDB" id="9778346at2"/>
<evidence type="ECO:0000256" key="12">
    <source>
        <dbReference type="PIRSR" id="PIRSR006816-1"/>
    </source>
</evidence>
<evidence type="ECO:0000256" key="2">
    <source>
        <dbReference type="ARBA" id="ARBA00022448"/>
    </source>
</evidence>
<dbReference type="HAMAP" id="MF_01211">
    <property type="entry name" value="DHODB_Fe_S_bind"/>
    <property type="match status" value="1"/>
</dbReference>
<dbReference type="GO" id="GO:0050660">
    <property type="term" value="F:flavin adenine dinucleotide binding"/>
    <property type="evidence" value="ECO:0007669"/>
    <property type="project" value="InterPro"/>
</dbReference>